<sequence length="76" mass="8204">MLCFAAGDVERIYIKTLGPLTIQAFSYRTDEARTRNRGGTGLGLAIAKEFVLAHDGTIDVESAPGQGTTFIVKLPY</sequence>
<keyword evidence="4" id="KW-0547">Nucleotide-binding</keyword>
<dbReference type="eggNOG" id="COG5002">
    <property type="taxonomic scope" value="Bacteria"/>
</dbReference>
<organism evidence="9 10">
    <name type="scientific">Saccharococcus caldoxylosilyticus</name>
    <dbReference type="NCBI Taxonomy" id="81408"/>
    <lineage>
        <taxon>Bacteria</taxon>
        <taxon>Bacillati</taxon>
        <taxon>Bacillota</taxon>
        <taxon>Bacilli</taxon>
        <taxon>Bacillales</taxon>
        <taxon>Anoxybacillaceae</taxon>
        <taxon>Saccharococcus</taxon>
    </lineage>
</organism>
<dbReference type="GO" id="GO:0005886">
    <property type="term" value="C:plasma membrane"/>
    <property type="evidence" value="ECO:0007669"/>
    <property type="project" value="TreeGrafter"/>
</dbReference>
<dbReference type="STRING" id="81408.B4119_0206"/>
<evidence type="ECO:0000256" key="5">
    <source>
        <dbReference type="ARBA" id="ARBA00022777"/>
    </source>
</evidence>
<comment type="caution">
    <text evidence="9">The sequence shown here is derived from an EMBL/GenBank/DDBJ whole genome shotgun (WGS) entry which is preliminary data.</text>
</comment>
<evidence type="ECO:0000313" key="9">
    <source>
        <dbReference type="EMBL" id="KYD04460.1"/>
    </source>
</evidence>
<dbReference type="SUPFAM" id="SSF55874">
    <property type="entry name" value="ATPase domain of HSP90 chaperone/DNA topoisomerase II/histidine kinase"/>
    <property type="match status" value="1"/>
</dbReference>
<dbReference type="GO" id="GO:0000155">
    <property type="term" value="F:phosphorelay sensor kinase activity"/>
    <property type="evidence" value="ECO:0007669"/>
    <property type="project" value="TreeGrafter"/>
</dbReference>
<dbReference type="InterPro" id="IPR036890">
    <property type="entry name" value="HATPase_C_sf"/>
</dbReference>
<dbReference type="GO" id="GO:0009927">
    <property type="term" value="F:histidine phosphotransfer kinase activity"/>
    <property type="evidence" value="ECO:0007669"/>
    <property type="project" value="TreeGrafter"/>
</dbReference>
<evidence type="ECO:0000256" key="4">
    <source>
        <dbReference type="ARBA" id="ARBA00022741"/>
    </source>
</evidence>
<comment type="catalytic activity">
    <reaction evidence="1">
        <text>ATP + protein L-histidine = ADP + protein N-phospho-L-histidine.</text>
        <dbReference type="EC" id="2.7.13.3"/>
    </reaction>
</comment>
<dbReference type="Proteomes" id="UP000075455">
    <property type="component" value="Unassembled WGS sequence"/>
</dbReference>
<dbReference type="PROSITE" id="PS50109">
    <property type="entry name" value="HIS_KIN"/>
    <property type="match status" value="1"/>
</dbReference>
<feature type="domain" description="Histidine kinase" evidence="8">
    <location>
        <begin position="27"/>
        <end position="76"/>
    </location>
</feature>
<keyword evidence="5" id="KW-0418">Kinase</keyword>
<keyword evidence="6" id="KW-0067">ATP-binding</keyword>
<dbReference type="InterPro" id="IPR003594">
    <property type="entry name" value="HATPase_dom"/>
</dbReference>
<proteinExistence type="predicted"/>
<evidence type="ECO:0000256" key="3">
    <source>
        <dbReference type="ARBA" id="ARBA00022679"/>
    </source>
</evidence>
<evidence type="ECO:0000256" key="7">
    <source>
        <dbReference type="ARBA" id="ARBA00023012"/>
    </source>
</evidence>
<dbReference type="InterPro" id="IPR004358">
    <property type="entry name" value="Sig_transdc_His_kin-like_C"/>
</dbReference>
<evidence type="ECO:0000256" key="2">
    <source>
        <dbReference type="ARBA" id="ARBA00012438"/>
    </source>
</evidence>
<evidence type="ECO:0000313" key="10">
    <source>
        <dbReference type="Proteomes" id="UP000075455"/>
    </source>
</evidence>
<gene>
    <name evidence="9" type="ORF">B4119_0206</name>
</gene>
<dbReference type="EMBL" id="LQYS01000132">
    <property type="protein sequence ID" value="KYD04460.1"/>
    <property type="molecule type" value="Genomic_DNA"/>
</dbReference>
<dbReference type="Pfam" id="PF02518">
    <property type="entry name" value="HATPase_c"/>
    <property type="match status" value="1"/>
</dbReference>
<evidence type="ECO:0000256" key="1">
    <source>
        <dbReference type="ARBA" id="ARBA00000085"/>
    </source>
</evidence>
<keyword evidence="7" id="KW-0902">Two-component regulatory system</keyword>
<evidence type="ECO:0000256" key="6">
    <source>
        <dbReference type="ARBA" id="ARBA00022840"/>
    </source>
</evidence>
<dbReference type="InterPro" id="IPR005467">
    <property type="entry name" value="His_kinase_dom"/>
</dbReference>
<dbReference type="GO" id="GO:0005524">
    <property type="term" value="F:ATP binding"/>
    <property type="evidence" value="ECO:0007669"/>
    <property type="project" value="UniProtKB-KW"/>
</dbReference>
<protein>
    <recommendedName>
        <fullName evidence="2">histidine kinase</fullName>
        <ecNumber evidence="2">2.7.13.3</ecNumber>
    </recommendedName>
</protein>
<dbReference type="AlphaFoldDB" id="A0A150KWP2"/>
<keyword evidence="3" id="KW-0808">Transferase</keyword>
<name>A0A150KWP2_9BACL</name>
<dbReference type="Gene3D" id="3.30.565.10">
    <property type="entry name" value="Histidine kinase-like ATPase, C-terminal domain"/>
    <property type="match status" value="1"/>
</dbReference>
<dbReference type="PANTHER" id="PTHR43047">
    <property type="entry name" value="TWO-COMPONENT HISTIDINE PROTEIN KINASE"/>
    <property type="match status" value="1"/>
</dbReference>
<dbReference type="PRINTS" id="PR00344">
    <property type="entry name" value="BCTRLSENSOR"/>
</dbReference>
<evidence type="ECO:0000259" key="8">
    <source>
        <dbReference type="PROSITE" id="PS50109"/>
    </source>
</evidence>
<dbReference type="PATRIC" id="fig|81408.3.peg.2114"/>
<reference evidence="9 10" key="1">
    <citation type="submission" date="2016-01" db="EMBL/GenBank/DDBJ databases">
        <title>Draft Genome Sequences of Seven Thermophilic Sporeformers Isolated from Foods.</title>
        <authorList>
            <person name="Berendsen E.M."/>
            <person name="Wells-Bennik M.H."/>
            <person name="Krawcyk A.O."/>
            <person name="De Jong A."/>
            <person name="Holsappel S."/>
            <person name="Eijlander R.T."/>
            <person name="Kuipers O.P."/>
        </authorList>
    </citation>
    <scope>NUCLEOTIDE SEQUENCE [LARGE SCALE GENOMIC DNA]</scope>
    <source>
        <strain evidence="9 10">B4119</strain>
    </source>
</reference>
<dbReference type="PANTHER" id="PTHR43047:SF52">
    <property type="entry name" value="SENSOR HISTIDINE KINASE YVRG"/>
    <property type="match status" value="1"/>
</dbReference>
<accession>A0A150KWP2</accession>
<dbReference type="EC" id="2.7.13.3" evidence="2"/>